<dbReference type="HOGENOM" id="CLU_2773375_0_0_11"/>
<organism evidence="1 2">
    <name type="scientific">Rubrobacter xylanophilus (strain DSM 9941 / JCM 11954 / NBRC 16129 / PRD-1)</name>
    <dbReference type="NCBI Taxonomy" id="266117"/>
    <lineage>
        <taxon>Bacteria</taxon>
        <taxon>Bacillati</taxon>
        <taxon>Actinomycetota</taxon>
        <taxon>Rubrobacteria</taxon>
        <taxon>Rubrobacterales</taxon>
        <taxon>Rubrobacteraceae</taxon>
        <taxon>Rubrobacter</taxon>
    </lineage>
</organism>
<reference evidence="1 2" key="1">
    <citation type="submission" date="2006-06" db="EMBL/GenBank/DDBJ databases">
        <title>Complete sequence of Rubrobacter xylanophilus DSM 9941.</title>
        <authorList>
            <consortium name="US DOE Joint Genome Institute"/>
            <person name="Copeland A."/>
            <person name="Lucas S."/>
            <person name="Lapidus A."/>
            <person name="Barry K."/>
            <person name="Detter J.C."/>
            <person name="Glavina del Rio T."/>
            <person name="Hammon N."/>
            <person name="Israni S."/>
            <person name="Dalin E."/>
            <person name="Tice H."/>
            <person name="Pitluck S."/>
            <person name="Munk A.C."/>
            <person name="Brettin T."/>
            <person name="Bruce D."/>
            <person name="Han C."/>
            <person name="Tapia R."/>
            <person name="Gilna P."/>
            <person name="Schmutz J."/>
            <person name="Larimer F."/>
            <person name="Land M."/>
            <person name="Hauser L."/>
            <person name="Kyrpides N."/>
            <person name="Lykidis A."/>
            <person name="da Costa M.S."/>
            <person name="Rainey F.A."/>
            <person name="Empadinhas N."/>
            <person name="Jolivet E."/>
            <person name="Battista J.R."/>
            <person name="Richardson P."/>
        </authorList>
    </citation>
    <scope>NUCLEOTIDE SEQUENCE [LARGE SCALE GENOMIC DNA]</scope>
    <source>
        <strain evidence="2">DSM 9941 / JCM 11954 / NBRC 16129 / PRD-1</strain>
    </source>
</reference>
<dbReference type="Proteomes" id="UP000006637">
    <property type="component" value="Chromosome"/>
</dbReference>
<accession>Q1ASS5</accession>
<dbReference type="KEGG" id="rxy:Rxyl_2636"/>
<dbReference type="STRING" id="266117.Rxyl_2636"/>
<name>Q1ASS5_RUBXD</name>
<dbReference type="AlphaFoldDB" id="Q1ASS5"/>
<sequence length="69" mass="7357">MERLWMAAMGGEAFYERDLPGCCRRSARSAREEGFECPACGAMWQSPPPAEPEGCAFTAGGPEESKGAA</sequence>
<dbReference type="EMBL" id="CP000386">
    <property type="protein sequence ID" value="ABG05553.1"/>
    <property type="molecule type" value="Genomic_DNA"/>
</dbReference>
<gene>
    <name evidence="1" type="ordered locus">Rxyl_2636</name>
</gene>
<protein>
    <submittedName>
        <fullName evidence="1">Uncharacterized protein</fullName>
    </submittedName>
</protein>
<keyword evidence="2" id="KW-1185">Reference proteome</keyword>
<evidence type="ECO:0000313" key="1">
    <source>
        <dbReference type="EMBL" id="ABG05553.1"/>
    </source>
</evidence>
<proteinExistence type="predicted"/>
<evidence type="ECO:0000313" key="2">
    <source>
        <dbReference type="Proteomes" id="UP000006637"/>
    </source>
</evidence>